<reference evidence="1 2" key="1">
    <citation type="journal article" date="2012" name="J. Bacteriol.">
        <title>Genome sequence of the pathogenic Herbaspirillum seropedicae strain Os34, isolated from rice roots.</title>
        <authorList>
            <person name="Ye W."/>
            <person name="Ye S."/>
            <person name="Liu J."/>
            <person name="Chang S."/>
            <person name="Chen M."/>
            <person name="Zhu B."/>
            <person name="Guo L."/>
            <person name="An Q."/>
        </authorList>
    </citation>
    <scope>NUCLEOTIDE SEQUENCE [LARGE SCALE GENOMIC DNA]</scope>
    <source>
        <strain evidence="1 2">Os34</strain>
    </source>
</reference>
<accession>A0A6M3ZUZ1</accession>
<dbReference type="Proteomes" id="UP000501648">
    <property type="component" value="Chromosome"/>
</dbReference>
<evidence type="ECO:0000313" key="2">
    <source>
        <dbReference type="Proteomes" id="UP000501648"/>
    </source>
</evidence>
<organism evidence="1 2">
    <name type="scientific">Herbaspirillum rubrisubalbicans Os34</name>
    <dbReference type="NCBI Taxonomy" id="1235827"/>
    <lineage>
        <taxon>Bacteria</taxon>
        <taxon>Pseudomonadati</taxon>
        <taxon>Pseudomonadota</taxon>
        <taxon>Betaproteobacteria</taxon>
        <taxon>Burkholderiales</taxon>
        <taxon>Oxalobacteraceae</taxon>
        <taxon>Herbaspirillum</taxon>
    </lineage>
</organism>
<evidence type="ECO:0000313" key="1">
    <source>
        <dbReference type="EMBL" id="QJQ02499.1"/>
    </source>
</evidence>
<dbReference type="RefSeq" id="WP_017455516.1">
    <property type="nucleotide sequence ID" value="NZ_CP008956.1"/>
</dbReference>
<proteinExistence type="predicted"/>
<sequence length="84" mass="9718">MEIQYVLLSVLKNIRDDLPFEKHELINELIEAGEFGVALEFLVEFIVEYNISISSKEWNLLIQCGDQMRIDVARLTPGPRGFHI</sequence>
<dbReference type="NCBIfam" id="NF033691">
    <property type="entry name" value="immunity_MafI"/>
    <property type="match status" value="1"/>
</dbReference>
<name>A0A6M3ZUZ1_9BURK</name>
<dbReference type="InterPro" id="IPR047880">
    <property type="entry name" value="MafI-like"/>
</dbReference>
<gene>
    <name evidence="1" type="ORF">C798_20395</name>
</gene>
<dbReference type="AlphaFoldDB" id="A0A6M3ZUZ1"/>
<evidence type="ECO:0008006" key="3">
    <source>
        <dbReference type="Google" id="ProtNLM"/>
    </source>
</evidence>
<protein>
    <recommendedName>
        <fullName evidence="3">MafI family immunity protein</fullName>
    </recommendedName>
</protein>
<dbReference type="EMBL" id="CP008956">
    <property type="protein sequence ID" value="QJQ02499.1"/>
    <property type="molecule type" value="Genomic_DNA"/>
</dbReference>